<evidence type="ECO:0000259" key="10">
    <source>
        <dbReference type="Pfam" id="PF02878"/>
    </source>
</evidence>
<feature type="binding site" evidence="6">
    <location>
        <position position="240"/>
    </location>
    <ligand>
        <name>Mg(2+)</name>
        <dbReference type="ChEBI" id="CHEBI:18420"/>
    </ligand>
</feature>
<evidence type="ECO:0000256" key="2">
    <source>
        <dbReference type="ARBA" id="ARBA00022553"/>
    </source>
</evidence>
<dbReference type="Gene3D" id="3.30.310.50">
    <property type="entry name" value="Alpha-D-phosphohexomutase, C-terminal domain"/>
    <property type="match status" value="1"/>
</dbReference>
<dbReference type="InterPro" id="IPR005844">
    <property type="entry name" value="A-D-PHexomutase_a/b/a-I"/>
</dbReference>
<evidence type="ECO:0000256" key="4">
    <source>
        <dbReference type="ARBA" id="ARBA00022842"/>
    </source>
</evidence>
<dbReference type="NCBIfam" id="TIGR01455">
    <property type="entry name" value="glmM"/>
    <property type="match status" value="1"/>
</dbReference>
<proteinExistence type="inferred from homology"/>
<evidence type="ECO:0000313" key="13">
    <source>
        <dbReference type="EMBL" id="MEW9503308.1"/>
    </source>
</evidence>
<gene>
    <name evidence="6 13" type="primary">glmM</name>
    <name evidence="13" type="ORF">AB1471_16155</name>
</gene>
<dbReference type="InterPro" id="IPR005841">
    <property type="entry name" value="Alpha-D-phosphohexomutase_SF"/>
</dbReference>
<dbReference type="PROSITE" id="PS00710">
    <property type="entry name" value="PGM_PMM"/>
    <property type="match status" value="1"/>
</dbReference>
<evidence type="ECO:0000256" key="1">
    <source>
        <dbReference type="ARBA" id="ARBA00010231"/>
    </source>
</evidence>
<feature type="domain" description="Alpha-D-phosphohexomutase alpha/beta/alpha" evidence="12">
    <location>
        <begin position="257"/>
        <end position="366"/>
    </location>
</feature>
<feature type="binding site" description="via phosphate group" evidence="6">
    <location>
        <position position="100"/>
    </location>
    <ligand>
        <name>Mg(2+)</name>
        <dbReference type="ChEBI" id="CHEBI:18420"/>
    </ligand>
</feature>
<feature type="modified residue" description="Phosphoserine" evidence="6">
    <location>
        <position position="100"/>
    </location>
</feature>
<feature type="domain" description="Alpha-D-phosphohexomutase alpha/beta/alpha" evidence="10">
    <location>
        <begin position="3"/>
        <end position="136"/>
    </location>
</feature>
<keyword evidence="4 6" id="KW-0460">Magnesium</keyword>
<comment type="function">
    <text evidence="6 8">Catalyzes the conversion of glucosamine-6-phosphate to glucosamine-1-phosphate.</text>
</comment>
<dbReference type="NCBIfam" id="NF008139">
    <property type="entry name" value="PRK10887.1"/>
    <property type="match status" value="1"/>
</dbReference>
<dbReference type="Proteomes" id="UP001556040">
    <property type="component" value="Unassembled WGS sequence"/>
</dbReference>
<feature type="active site" description="Phosphoserine intermediate" evidence="6">
    <location>
        <position position="100"/>
    </location>
</feature>
<feature type="domain" description="Alpha-D-phosphohexomutase alpha/beta/alpha" evidence="11">
    <location>
        <begin position="158"/>
        <end position="253"/>
    </location>
</feature>
<dbReference type="CDD" id="cd05802">
    <property type="entry name" value="GlmM"/>
    <property type="match status" value="1"/>
</dbReference>
<keyword evidence="3 6" id="KW-0479">Metal-binding</keyword>
<evidence type="ECO:0000256" key="5">
    <source>
        <dbReference type="ARBA" id="ARBA00023235"/>
    </source>
</evidence>
<dbReference type="InterPro" id="IPR036900">
    <property type="entry name" value="A-D-PHexomutase_C_sf"/>
</dbReference>
<accession>A0ABV3Q873</accession>
<evidence type="ECO:0000256" key="7">
    <source>
        <dbReference type="RuleBase" id="RU004326"/>
    </source>
</evidence>
<comment type="PTM">
    <text evidence="6">Activated by phosphorylation.</text>
</comment>
<comment type="cofactor">
    <cofactor evidence="6">
        <name>Mg(2+)</name>
        <dbReference type="ChEBI" id="CHEBI:18420"/>
    </cofactor>
    <text evidence="6">Binds 1 Mg(2+) ion per subunit.</text>
</comment>
<dbReference type="Pfam" id="PF02878">
    <property type="entry name" value="PGM_PMM_I"/>
    <property type="match status" value="1"/>
</dbReference>
<organism evidence="13 14">
    <name type="scientific">Jeotgalibacillus marinus</name>
    <dbReference type="NCBI Taxonomy" id="86667"/>
    <lineage>
        <taxon>Bacteria</taxon>
        <taxon>Bacillati</taxon>
        <taxon>Bacillota</taxon>
        <taxon>Bacilli</taxon>
        <taxon>Bacillales</taxon>
        <taxon>Caryophanaceae</taxon>
        <taxon>Jeotgalibacillus</taxon>
    </lineage>
</organism>
<dbReference type="Pfam" id="PF02880">
    <property type="entry name" value="PGM_PMM_III"/>
    <property type="match status" value="1"/>
</dbReference>
<feature type="binding site" evidence="6">
    <location>
        <position position="244"/>
    </location>
    <ligand>
        <name>Mg(2+)</name>
        <dbReference type="ChEBI" id="CHEBI:18420"/>
    </ligand>
</feature>
<dbReference type="HAMAP" id="MF_01554_B">
    <property type="entry name" value="GlmM_B"/>
    <property type="match status" value="1"/>
</dbReference>
<evidence type="ECO:0000259" key="12">
    <source>
        <dbReference type="Pfam" id="PF02880"/>
    </source>
</evidence>
<dbReference type="InterPro" id="IPR050060">
    <property type="entry name" value="Phosphoglucosamine_mutase"/>
</dbReference>
<dbReference type="InterPro" id="IPR005845">
    <property type="entry name" value="A-D-PHexomutase_a/b/a-II"/>
</dbReference>
<feature type="binding site" evidence="6">
    <location>
        <position position="242"/>
    </location>
    <ligand>
        <name>Mg(2+)</name>
        <dbReference type="ChEBI" id="CHEBI:18420"/>
    </ligand>
</feature>
<dbReference type="RefSeq" id="WP_367780797.1">
    <property type="nucleotide sequence ID" value="NZ_JBFMIA010000031.1"/>
</dbReference>
<dbReference type="SUPFAM" id="SSF55957">
    <property type="entry name" value="Phosphoglucomutase, C-terminal domain"/>
    <property type="match status" value="1"/>
</dbReference>
<dbReference type="Pfam" id="PF02879">
    <property type="entry name" value="PGM_PMM_II"/>
    <property type="match status" value="1"/>
</dbReference>
<evidence type="ECO:0000256" key="8">
    <source>
        <dbReference type="RuleBase" id="RU004327"/>
    </source>
</evidence>
<dbReference type="EMBL" id="JBFMIA010000031">
    <property type="protein sequence ID" value="MEW9503308.1"/>
    <property type="molecule type" value="Genomic_DNA"/>
</dbReference>
<dbReference type="Gene3D" id="3.40.120.10">
    <property type="entry name" value="Alpha-D-Glucose-1,6-Bisphosphate, subunit A, domain 3"/>
    <property type="match status" value="3"/>
</dbReference>
<evidence type="ECO:0000259" key="9">
    <source>
        <dbReference type="Pfam" id="PF00408"/>
    </source>
</evidence>
<name>A0ABV3Q873_9BACL</name>
<dbReference type="InterPro" id="IPR005846">
    <property type="entry name" value="A-D-PHexomutase_a/b/a-III"/>
</dbReference>
<feature type="domain" description="Alpha-D-phosphohexomutase C-terminal" evidence="9">
    <location>
        <begin position="373"/>
        <end position="438"/>
    </location>
</feature>
<comment type="caution">
    <text evidence="13">The sequence shown here is derived from an EMBL/GenBank/DDBJ whole genome shotgun (WGS) entry which is preliminary data.</text>
</comment>
<dbReference type="PANTHER" id="PTHR42946:SF1">
    <property type="entry name" value="PHOSPHOGLUCOMUTASE (ALPHA-D-GLUCOSE-1,6-BISPHOSPHATE-DEPENDENT)"/>
    <property type="match status" value="1"/>
</dbReference>
<comment type="catalytic activity">
    <reaction evidence="6 8">
        <text>alpha-D-glucosamine 1-phosphate = D-glucosamine 6-phosphate</text>
        <dbReference type="Rhea" id="RHEA:23424"/>
        <dbReference type="ChEBI" id="CHEBI:58516"/>
        <dbReference type="ChEBI" id="CHEBI:58725"/>
        <dbReference type="EC" id="5.4.2.10"/>
    </reaction>
</comment>
<dbReference type="PRINTS" id="PR00509">
    <property type="entry name" value="PGMPMM"/>
</dbReference>
<dbReference type="EC" id="5.4.2.10" evidence="6 8"/>
<dbReference type="InterPro" id="IPR016066">
    <property type="entry name" value="A-D-PHexomutase_CS"/>
</dbReference>
<dbReference type="InterPro" id="IPR006352">
    <property type="entry name" value="GlmM_bact"/>
</dbReference>
<dbReference type="InterPro" id="IPR016055">
    <property type="entry name" value="A-D-PHexomutase_a/b/a-I/II/III"/>
</dbReference>
<comment type="similarity">
    <text evidence="1 6 7">Belongs to the phosphohexose mutase family.</text>
</comment>
<evidence type="ECO:0000256" key="6">
    <source>
        <dbReference type="HAMAP-Rule" id="MF_01554"/>
    </source>
</evidence>
<evidence type="ECO:0000256" key="3">
    <source>
        <dbReference type="ARBA" id="ARBA00022723"/>
    </source>
</evidence>
<keyword evidence="5 6" id="KW-0413">Isomerase</keyword>
<evidence type="ECO:0000259" key="11">
    <source>
        <dbReference type="Pfam" id="PF02879"/>
    </source>
</evidence>
<dbReference type="InterPro" id="IPR005843">
    <property type="entry name" value="A-D-PHexomutase_C"/>
</dbReference>
<reference evidence="13 14" key="1">
    <citation type="journal article" date="1979" name="Int. J. Syst. Evol. Microbiol.">
        <title>Bacillus globisporus subsp. marinus subsp. nov.</title>
        <authorList>
            <person name="Liu H."/>
        </authorList>
    </citation>
    <scope>NUCLEOTIDE SEQUENCE [LARGE SCALE GENOMIC DNA]</scope>
    <source>
        <strain evidence="13 14">DSM 1297</strain>
    </source>
</reference>
<evidence type="ECO:0000313" key="14">
    <source>
        <dbReference type="Proteomes" id="UP001556040"/>
    </source>
</evidence>
<dbReference type="PANTHER" id="PTHR42946">
    <property type="entry name" value="PHOSPHOHEXOSE MUTASE"/>
    <property type="match status" value="1"/>
</dbReference>
<sequence>MGKYFGTDGVRGIANAELTPELAFKLGRFGGYVLTKETTRPKVLIGRDTRISGHMLEGALVAGLLSIGAEVMRLGVISTPGVAFLTKAMGAQAGVMISASHNPVPDNGIKFFGPDGFKLTDEQEEQIEALIDAETDETPRPVGSDLGIVTDYFEGGQKYLQYLKQIADEDFSGLHVALDCAHGATSTLATHLFADLDADLSTIGASPNGLNINEGVGSTHPETLAACVKEKGADVGLAFDGDGDRIIAVDENGTIVDGDQIMFICAKYLKSESRLKQNTLVSTVMSNLGFYKGLEAEGIHSIQTAVGDRYVVEEMRKGNYTLGGEQSGHIIFLDYNTTGDGLLTGLQLVNIMKITGKKLSELAGEMEIFPQQLVNIRVSDKHGVTDNARIKAVIEEVESEMNGNGRILVRPSGTEPLVRVMAEAQTAEQCEAYVHRIAVVVEKEMGIA</sequence>
<dbReference type="SUPFAM" id="SSF53738">
    <property type="entry name" value="Phosphoglucomutase, first 3 domains"/>
    <property type="match status" value="3"/>
</dbReference>
<dbReference type="Pfam" id="PF00408">
    <property type="entry name" value="PGM_PMM_IV"/>
    <property type="match status" value="1"/>
</dbReference>
<dbReference type="GO" id="GO:0008966">
    <property type="term" value="F:phosphoglucosamine mutase activity"/>
    <property type="evidence" value="ECO:0007669"/>
    <property type="project" value="UniProtKB-EC"/>
</dbReference>
<keyword evidence="14" id="KW-1185">Reference proteome</keyword>
<keyword evidence="2 6" id="KW-0597">Phosphoprotein</keyword>
<protein>
    <recommendedName>
        <fullName evidence="6 8">Phosphoglucosamine mutase</fullName>
        <ecNumber evidence="6 8">5.4.2.10</ecNumber>
    </recommendedName>
</protein>